<sequence length="144" mass="16874">MAVRNDRYTKIFQFPERLDALYRIPHDQALRDLQLQRGSADVSTGQRCRHVGNEVGVIELPRREIDADLQWRLCRERPLPVGDLLASLFQYVSSERNDEAAFFCNRNELGRRQQTSCGVLPPHERFHFTEPCHLKLHDRLKIHA</sequence>
<evidence type="ECO:0000313" key="1">
    <source>
        <dbReference type="EMBL" id="ANB76886.1"/>
    </source>
</evidence>
<gene>
    <name evidence="1" type="ORF">AYM40_32570</name>
</gene>
<dbReference type="AlphaFoldDB" id="A0A160FV91"/>
<keyword evidence="2" id="KW-1185">Reference proteome</keyword>
<dbReference type="Proteomes" id="UP000076852">
    <property type="component" value="Chromosome 2"/>
</dbReference>
<protein>
    <submittedName>
        <fullName evidence="1">Uncharacterized protein</fullName>
    </submittedName>
</protein>
<dbReference type="EMBL" id="CP014579">
    <property type="protein sequence ID" value="ANB76886.1"/>
    <property type="molecule type" value="Genomic_DNA"/>
</dbReference>
<dbReference type="KEGG" id="buz:AYM40_32570"/>
<accession>A0A160FV91</accession>
<evidence type="ECO:0000313" key="2">
    <source>
        <dbReference type="Proteomes" id="UP000076852"/>
    </source>
</evidence>
<proteinExistence type="predicted"/>
<reference evidence="1 2" key="1">
    <citation type="journal article" date="2016" name="Gene">
        <title>PacBio SMRT assembly of a complex multi-replicon genome reveals chlorocatechol degradative operon in a region of genome plasticity.</title>
        <authorList>
            <person name="Ricker N."/>
            <person name="Shen S.Y."/>
            <person name="Goordial J."/>
            <person name="Jin S."/>
            <person name="Fulthorpe R.R."/>
        </authorList>
    </citation>
    <scope>NUCLEOTIDE SEQUENCE [LARGE SCALE GENOMIC DNA]</scope>
    <source>
        <strain evidence="1 2">OLGA172</strain>
    </source>
</reference>
<organism evidence="1 2">
    <name type="scientific">Paraburkholderia phytofirmans OLGA172</name>
    <dbReference type="NCBI Taxonomy" id="1417228"/>
    <lineage>
        <taxon>Bacteria</taxon>
        <taxon>Pseudomonadati</taxon>
        <taxon>Pseudomonadota</taxon>
        <taxon>Betaproteobacteria</taxon>
        <taxon>Burkholderiales</taxon>
        <taxon>Burkholderiaceae</taxon>
        <taxon>Paraburkholderia</taxon>
    </lineage>
</organism>
<name>A0A160FV91_9BURK</name>